<evidence type="ECO:0000256" key="5">
    <source>
        <dbReference type="ARBA" id="ARBA00007383"/>
    </source>
</evidence>
<dbReference type="GO" id="GO:0030145">
    <property type="term" value="F:manganese ion binding"/>
    <property type="evidence" value="ECO:0007669"/>
    <property type="project" value="UniProtKB-UniRule"/>
</dbReference>
<dbReference type="AlphaFoldDB" id="A0A6P1ZPE1"/>
<keyword evidence="10 14" id="KW-0479">Metal-binding</keyword>
<evidence type="ECO:0000256" key="4">
    <source>
        <dbReference type="ARBA" id="ARBA00004496"/>
    </source>
</evidence>
<keyword evidence="21" id="KW-1185">Reference proteome</keyword>
<dbReference type="InterPro" id="IPR012337">
    <property type="entry name" value="RNaseH-like_sf"/>
</dbReference>
<dbReference type="Proteomes" id="UP000434052">
    <property type="component" value="Unassembled WGS sequence"/>
</dbReference>
<dbReference type="EMBL" id="QMIF01000001">
    <property type="protein sequence ID" value="TVM36367.1"/>
    <property type="molecule type" value="Genomic_DNA"/>
</dbReference>
<keyword evidence="12 14" id="KW-0378">Hydrolase</keyword>
<dbReference type="Pfam" id="PF01351">
    <property type="entry name" value="RNase_HII"/>
    <property type="match status" value="2"/>
</dbReference>
<gene>
    <name evidence="14" type="primary">rnhB</name>
    <name evidence="19" type="ORF">DQK91_00130</name>
    <name evidence="18" type="ORF">E8L03_09750</name>
</gene>
<dbReference type="SUPFAM" id="SSF53098">
    <property type="entry name" value="Ribonuclease H-like"/>
    <property type="match status" value="1"/>
</dbReference>
<evidence type="ECO:0000256" key="13">
    <source>
        <dbReference type="ARBA" id="ARBA00023211"/>
    </source>
</evidence>
<dbReference type="InterPro" id="IPR024567">
    <property type="entry name" value="RNase_HII/HIII_dom"/>
</dbReference>
<evidence type="ECO:0000313" key="19">
    <source>
        <dbReference type="EMBL" id="TVM36367.1"/>
    </source>
</evidence>
<evidence type="ECO:0000256" key="3">
    <source>
        <dbReference type="ARBA" id="ARBA00004065"/>
    </source>
</evidence>
<comment type="subcellular location">
    <subcellularLocation>
        <location evidence="4 14">Cytoplasm</location>
    </subcellularLocation>
</comment>
<feature type="binding site" evidence="14 15">
    <location>
        <position position="34"/>
    </location>
    <ligand>
        <name>a divalent metal cation</name>
        <dbReference type="ChEBI" id="CHEBI:60240"/>
    </ligand>
</feature>
<dbReference type="EC" id="3.1.26.4" evidence="6 14"/>
<accession>A0A6P1ZPE1</accession>
<dbReference type="PANTHER" id="PTHR10954">
    <property type="entry name" value="RIBONUCLEASE H2 SUBUNIT A"/>
    <property type="match status" value="1"/>
</dbReference>
<dbReference type="Gene3D" id="3.30.420.10">
    <property type="entry name" value="Ribonuclease H-like superfamily/Ribonuclease H"/>
    <property type="match status" value="1"/>
</dbReference>
<dbReference type="GO" id="GO:0003723">
    <property type="term" value="F:RNA binding"/>
    <property type="evidence" value="ECO:0007669"/>
    <property type="project" value="UniProtKB-UniRule"/>
</dbReference>
<proteinExistence type="inferred from homology"/>
<dbReference type="GO" id="GO:0006298">
    <property type="term" value="P:mismatch repair"/>
    <property type="evidence" value="ECO:0007669"/>
    <property type="project" value="TreeGrafter"/>
</dbReference>
<evidence type="ECO:0000256" key="10">
    <source>
        <dbReference type="ARBA" id="ARBA00022723"/>
    </source>
</evidence>
<protein>
    <recommendedName>
        <fullName evidence="7 14">Ribonuclease HII</fullName>
        <shortName evidence="14">RNase HII</shortName>
        <ecNumber evidence="6 14">3.1.26.4</ecNumber>
    </recommendedName>
</protein>
<evidence type="ECO:0000256" key="2">
    <source>
        <dbReference type="ARBA" id="ARBA00001946"/>
    </source>
</evidence>
<comment type="cofactor">
    <cofactor evidence="2">
        <name>Mg(2+)</name>
        <dbReference type="ChEBI" id="CHEBI:18420"/>
    </cofactor>
</comment>
<evidence type="ECO:0000256" key="12">
    <source>
        <dbReference type="ARBA" id="ARBA00022801"/>
    </source>
</evidence>
<evidence type="ECO:0000256" key="8">
    <source>
        <dbReference type="ARBA" id="ARBA00022490"/>
    </source>
</evidence>
<reference evidence="18 21" key="2">
    <citation type="submission" date="2019-04" db="EMBL/GenBank/DDBJ databases">
        <title>Isolation and culture of sulfate reducing bacteria from the cold seep of the South China Sea.</title>
        <authorList>
            <person name="Sun C."/>
            <person name="Liu R."/>
        </authorList>
    </citation>
    <scope>NUCLEOTIDE SEQUENCE [LARGE SCALE GENOMIC DNA]</scope>
    <source>
        <strain evidence="18 21">CS1</strain>
    </source>
</reference>
<evidence type="ECO:0000256" key="15">
    <source>
        <dbReference type="PROSITE-ProRule" id="PRU01319"/>
    </source>
</evidence>
<name>A0A6P1ZPE1_9BACT</name>
<dbReference type="InterPro" id="IPR022898">
    <property type="entry name" value="RNase_HII"/>
</dbReference>
<dbReference type="GO" id="GO:0043137">
    <property type="term" value="P:DNA replication, removal of RNA primer"/>
    <property type="evidence" value="ECO:0007669"/>
    <property type="project" value="TreeGrafter"/>
</dbReference>
<keyword evidence="13 14" id="KW-0464">Manganese</keyword>
<evidence type="ECO:0000256" key="16">
    <source>
        <dbReference type="RuleBase" id="RU003515"/>
    </source>
</evidence>
<evidence type="ECO:0000313" key="21">
    <source>
        <dbReference type="Proteomes" id="UP000503251"/>
    </source>
</evidence>
<comment type="cofactor">
    <cofactor evidence="14 15">
        <name>Mn(2+)</name>
        <dbReference type="ChEBI" id="CHEBI:29035"/>
    </cofactor>
    <cofactor evidence="14 15">
        <name>Mg(2+)</name>
        <dbReference type="ChEBI" id="CHEBI:18420"/>
    </cofactor>
    <text evidence="14 15">Manganese or magnesium. Binds 1 divalent metal ion per monomer in the absence of substrate. May bind a second metal ion after substrate binding.</text>
</comment>
<evidence type="ECO:0000313" key="20">
    <source>
        <dbReference type="Proteomes" id="UP000434052"/>
    </source>
</evidence>
<dbReference type="InterPro" id="IPR036397">
    <property type="entry name" value="RNaseH_sf"/>
</dbReference>
<evidence type="ECO:0000256" key="11">
    <source>
        <dbReference type="ARBA" id="ARBA00022759"/>
    </source>
</evidence>
<dbReference type="GO" id="GO:0004523">
    <property type="term" value="F:RNA-DNA hybrid ribonuclease activity"/>
    <property type="evidence" value="ECO:0007669"/>
    <property type="project" value="UniProtKB-UniRule"/>
</dbReference>
<comment type="function">
    <text evidence="3 14 16">Endonuclease that specifically degrades the RNA of RNA-DNA hybrids.</text>
</comment>
<dbReference type="HAMAP" id="MF_00052_B">
    <property type="entry name" value="RNase_HII_B"/>
    <property type="match status" value="1"/>
</dbReference>
<dbReference type="GO" id="GO:0032299">
    <property type="term" value="C:ribonuclease H2 complex"/>
    <property type="evidence" value="ECO:0007669"/>
    <property type="project" value="TreeGrafter"/>
</dbReference>
<dbReference type="InterPro" id="IPR001352">
    <property type="entry name" value="RNase_HII/HIII"/>
</dbReference>
<evidence type="ECO:0000256" key="6">
    <source>
        <dbReference type="ARBA" id="ARBA00012180"/>
    </source>
</evidence>
<sequence>MADGESSRIQCRLLDLPTRGYFWERFPQPHAGVDEVGRGCLAGPVVAAAVILPPELKAYKPRLTDASAAAKKRARKQFGLPGLDGLADSKTLDAARREDLAARIKGCCLAWAIGVCWPREIERINIHQASLRAMERALSRLCSVPAFVAVDGTHPVPVALPQQPFVDGDALVPSIAAASIVAKTVRDRMMVALDKRFPGYGFANHKGYATEEHREAICRLGASIMHRRSFKGVDEKYLKERDSLCLPGI</sequence>
<evidence type="ECO:0000259" key="17">
    <source>
        <dbReference type="PROSITE" id="PS51975"/>
    </source>
</evidence>
<feature type="domain" description="RNase H type-2" evidence="17">
    <location>
        <begin position="28"/>
        <end position="242"/>
    </location>
</feature>
<reference evidence="19 20" key="1">
    <citation type="submission" date="2018-06" db="EMBL/GenBank/DDBJ databases">
        <title>Complete genome of Desulfovibrio marinus P48SEP.</title>
        <authorList>
            <person name="Crispim J.S."/>
            <person name="Vidigal P.M.P."/>
            <person name="Silva L.C.F."/>
            <person name="Araujo L.C."/>
            <person name="Laguardia C.N."/>
            <person name="Dias R.S."/>
            <person name="Sousa M.P."/>
            <person name="Paula S.O."/>
            <person name="Silva C."/>
        </authorList>
    </citation>
    <scope>NUCLEOTIDE SEQUENCE [LARGE SCALE GENOMIC DNA]</scope>
    <source>
        <strain evidence="19 20">P48SEP</strain>
    </source>
</reference>
<dbReference type="NCBIfam" id="NF000595">
    <property type="entry name" value="PRK00015.1-3"/>
    <property type="match status" value="1"/>
</dbReference>
<dbReference type="Proteomes" id="UP000503251">
    <property type="component" value="Chromosome"/>
</dbReference>
<evidence type="ECO:0000256" key="9">
    <source>
        <dbReference type="ARBA" id="ARBA00022722"/>
    </source>
</evidence>
<comment type="catalytic activity">
    <reaction evidence="1 14 15 16">
        <text>Endonucleolytic cleavage to 5'-phosphomonoester.</text>
        <dbReference type="EC" id="3.1.26.4"/>
    </reaction>
</comment>
<dbReference type="RefSeq" id="WP_144233404.1">
    <property type="nucleotide sequence ID" value="NZ_CP039543.1"/>
</dbReference>
<keyword evidence="8 14" id="KW-0963">Cytoplasm</keyword>
<dbReference type="OrthoDB" id="9803420at2"/>
<comment type="similarity">
    <text evidence="5 14 16">Belongs to the RNase HII family.</text>
</comment>
<evidence type="ECO:0000256" key="14">
    <source>
        <dbReference type="HAMAP-Rule" id="MF_00052"/>
    </source>
</evidence>
<dbReference type="PANTHER" id="PTHR10954:SF18">
    <property type="entry name" value="RIBONUCLEASE HII"/>
    <property type="match status" value="1"/>
</dbReference>
<keyword evidence="9 14" id="KW-0540">Nuclease</keyword>
<dbReference type="PROSITE" id="PS51975">
    <property type="entry name" value="RNASE_H_2"/>
    <property type="match status" value="1"/>
</dbReference>
<feature type="binding site" evidence="14 15">
    <location>
        <position position="151"/>
    </location>
    <ligand>
        <name>a divalent metal cation</name>
        <dbReference type="ChEBI" id="CHEBI:60240"/>
    </ligand>
</feature>
<dbReference type="CDD" id="cd07182">
    <property type="entry name" value="RNase_HII_bacteria_HII_like"/>
    <property type="match status" value="1"/>
</dbReference>
<dbReference type="GO" id="GO:0005737">
    <property type="term" value="C:cytoplasm"/>
    <property type="evidence" value="ECO:0007669"/>
    <property type="project" value="UniProtKB-SubCell"/>
</dbReference>
<evidence type="ECO:0000256" key="1">
    <source>
        <dbReference type="ARBA" id="ARBA00000077"/>
    </source>
</evidence>
<evidence type="ECO:0000256" key="7">
    <source>
        <dbReference type="ARBA" id="ARBA00019179"/>
    </source>
</evidence>
<organism evidence="19 20">
    <name type="scientific">Oceanidesulfovibrio marinus</name>
    <dbReference type="NCBI Taxonomy" id="370038"/>
    <lineage>
        <taxon>Bacteria</taxon>
        <taxon>Pseudomonadati</taxon>
        <taxon>Thermodesulfobacteriota</taxon>
        <taxon>Desulfovibrionia</taxon>
        <taxon>Desulfovibrionales</taxon>
        <taxon>Desulfovibrionaceae</taxon>
        <taxon>Oceanidesulfovibrio</taxon>
    </lineage>
</organism>
<dbReference type="EMBL" id="CP039543">
    <property type="protein sequence ID" value="QJT09203.1"/>
    <property type="molecule type" value="Genomic_DNA"/>
</dbReference>
<feature type="binding site" evidence="14 15">
    <location>
        <position position="35"/>
    </location>
    <ligand>
        <name>a divalent metal cation</name>
        <dbReference type="ChEBI" id="CHEBI:60240"/>
    </ligand>
</feature>
<keyword evidence="11 14" id="KW-0255">Endonuclease</keyword>
<evidence type="ECO:0000313" key="18">
    <source>
        <dbReference type="EMBL" id="QJT09203.1"/>
    </source>
</evidence>